<evidence type="ECO:0000259" key="2">
    <source>
        <dbReference type="Pfam" id="PF12706"/>
    </source>
</evidence>
<dbReference type="KEGG" id="fya:KMW28_14250"/>
<dbReference type="InterPro" id="IPR024884">
    <property type="entry name" value="NAPE-PLD"/>
</dbReference>
<dbReference type="PANTHER" id="PTHR15032">
    <property type="entry name" value="N-ACYL-PHOSPHATIDYLETHANOLAMINE-HYDROLYZING PHOSPHOLIPASE D"/>
    <property type="match status" value="1"/>
</dbReference>
<dbReference type="RefSeq" id="WP_169665146.1">
    <property type="nucleotide sequence ID" value="NZ_CP076132.1"/>
</dbReference>
<dbReference type="EMBL" id="CP076132">
    <property type="protein sequence ID" value="QWG00813.1"/>
    <property type="molecule type" value="Genomic_DNA"/>
</dbReference>
<dbReference type="SUPFAM" id="SSF56281">
    <property type="entry name" value="Metallo-hydrolase/oxidoreductase"/>
    <property type="match status" value="1"/>
</dbReference>
<feature type="transmembrane region" description="Helical" evidence="1">
    <location>
        <begin position="7"/>
        <end position="29"/>
    </location>
</feature>
<feature type="domain" description="Metallo-beta-lactamase" evidence="2">
    <location>
        <begin position="128"/>
        <end position="324"/>
    </location>
</feature>
<keyword evidence="1" id="KW-0472">Membrane</keyword>
<dbReference type="GO" id="GO:0070290">
    <property type="term" value="F:N-acylphosphatidylethanolamine-specific phospholipase D activity"/>
    <property type="evidence" value="ECO:0007669"/>
    <property type="project" value="InterPro"/>
</dbReference>
<keyword evidence="1" id="KW-1133">Transmembrane helix</keyword>
<dbReference type="Pfam" id="PF12706">
    <property type="entry name" value="Lactamase_B_2"/>
    <property type="match status" value="1"/>
</dbReference>
<dbReference type="InterPro" id="IPR001279">
    <property type="entry name" value="Metallo-B-lactamas"/>
</dbReference>
<organism evidence="3 4">
    <name type="scientific">Flammeovirga yaeyamensis</name>
    <dbReference type="NCBI Taxonomy" id="367791"/>
    <lineage>
        <taxon>Bacteria</taxon>
        <taxon>Pseudomonadati</taxon>
        <taxon>Bacteroidota</taxon>
        <taxon>Cytophagia</taxon>
        <taxon>Cytophagales</taxon>
        <taxon>Flammeovirgaceae</taxon>
        <taxon>Flammeovirga</taxon>
    </lineage>
</organism>
<dbReference type="InterPro" id="IPR036866">
    <property type="entry name" value="RibonucZ/Hydroxyglut_hydro"/>
</dbReference>
<sequence length="377" mass="43477">MSLRKIFRFLAFGILFLVLSVVIIGTLFINFSPEFGGSHTDNDINRYKESGHYNDEGFYNLMPTSLDMNADSLWATLKEYVNGVQNQRPSRELDILKIGKEEIVNNDSLTRVVWFGHSAFLLEIDDKKILLDPMLGDVPAPHPWLGESRYYKELPISIEDMPHIDAVLISHDHYDHLDYGSVMKLKDKVDDFFLPLGVGAHFRAWGIEEDRIHEMNWWDEIKYKQLDLVFTPSRHFSGRGLTDRNATMWGSWIVKGIRHNIYFSGDGGYAEHFKEIGDKYGPFDLAMMECGQYNSKWAQIHMMPEQTAQAAVDVKAKLMVPIHWGAFTLALHSWTDPAVRVTKKAKELNMPITTPEIGEPIIVGEKSYPMSRWWEKY</sequence>
<dbReference type="PANTHER" id="PTHR15032:SF4">
    <property type="entry name" value="N-ACYL-PHOSPHATIDYLETHANOLAMINE-HYDROLYZING PHOSPHOLIPASE D"/>
    <property type="match status" value="1"/>
</dbReference>
<name>A0AAX1N4P1_9BACT</name>
<protein>
    <submittedName>
        <fullName evidence="3">MBL fold metallo-hydrolase</fullName>
    </submittedName>
</protein>
<evidence type="ECO:0000313" key="4">
    <source>
        <dbReference type="Proteomes" id="UP000678679"/>
    </source>
</evidence>
<evidence type="ECO:0000256" key="1">
    <source>
        <dbReference type="SAM" id="Phobius"/>
    </source>
</evidence>
<keyword evidence="1" id="KW-0812">Transmembrane</keyword>
<reference evidence="3 4" key="1">
    <citation type="submission" date="2021-05" db="EMBL/GenBank/DDBJ databases">
        <title>Comparative genomic studies on the polysaccharide-degrading batcterial strains of the Flammeovirga genus.</title>
        <authorList>
            <person name="Zewei F."/>
            <person name="Zheng Z."/>
            <person name="Yu L."/>
            <person name="Ruyue G."/>
            <person name="Yanhong M."/>
            <person name="Yuanyuan C."/>
            <person name="Jingyan G."/>
            <person name="Wenjun H."/>
        </authorList>
    </citation>
    <scope>NUCLEOTIDE SEQUENCE [LARGE SCALE GENOMIC DNA]</scope>
    <source>
        <strain evidence="3 4">NBRC:100898</strain>
    </source>
</reference>
<keyword evidence="4" id="KW-1185">Reference proteome</keyword>
<dbReference type="GO" id="GO:0008270">
    <property type="term" value="F:zinc ion binding"/>
    <property type="evidence" value="ECO:0007669"/>
    <property type="project" value="InterPro"/>
</dbReference>
<dbReference type="PIRSF" id="PIRSF038896">
    <property type="entry name" value="NAPE-PLD"/>
    <property type="match status" value="1"/>
</dbReference>
<dbReference type="AlphaFoldDB" id="A0AAX1N4P1"/>
<accession>A0AAX1N4P1</accession>
<dbReference type="Gene3D" id="3.60.15.10">
    <property type="entry name" value="Ribonuclease Z/Hydroxyacylglutathione hydrolase-like"/>
    <property type="match status" value="1"/>
</dbReference>
<evidence type="ECO:0000313" key="3">
    <source>
        <dbReference type="EMBL" id="QWG00813.1"/>
    </source>
</evidence>
<proteinExistence type="predicted"/>
<dbReference type="Proteomes" id="UP000678679">
    <property type="component" value="Chromosome 1"/>
</dbReference>
<dbReference type="GO" id="GO:0005737">
    <property type="term" value="C:cytoplasm"/>
    <property type="evidence" value="ECO:0007669"/>
    <property type="project" value="TreeGrafter"/>
</dbReference>
<gene>
    <name evidence="3" type="ORF">KMW28_14250</name>
</gene>